<sequence>MGSLYRPSTKTKAQEAAAALSPERRKSEEERQLVFLRTVMQQTIWKLDPKCDLAIHLKETMDDIRRHNLATLLPASSIRTSQEINVGEDCSTGTSEVFENSNMDEPVSYIGTAHEETSRQTGTEDIHEKQDLIALEVPEKVAAANKSQATTRKRSMDDDEKTMPLAKRVRTWIGGVFTSRTLGVGGESRYGEEVGLLV</sequence>
<feature type="compositionally biased region" description="Polar residues" evidence="1">
    <location>
        <begin position="1"/>
        <end position="11"/>
    </location>
</feature>
<reference evidence="2 3" key="1">
    <citation type="submission" date="2020-05" db="EMBL/GenBank/DDBJ databases">
        <title>Identification and distribution of gene clusters putatively required for synthesis of sphingolipid metabolism inhibitors in phylogenetically diverse species of the filamentous fungus Fusarium.</title>
        <authorList>
            <person name="Kim H.-S."/>
            <person name="Busman M."/>
            <person name="Brown D.W."/>
            <person name="Divon H."/>
            <person name="Uhlig S."/>
            <person name="Proctor R.H."/>
        </authorList>
    </citation>
    <scope>NUCLEOTIDE SEQUENCE [LARGE SCALE GENOMIC DNA]</scope>
    <source>
        <strain evidence="2 3">NRRL 25311</strain>
    </source>
</reference>
<organism evidence="2 3">
    <name type="scientific">Fusarium denticulatum</name>
    <dbReference type="NCBI Taxonomy" id="48507"/>
    <lineage>
        <taxon>Eukaryota</taxon>
        <taxon>Fungi</taxon>
        <taxon>Dikarya</taxon>
        <taxon>Ascomycota</taxon>
        <taxon>Pezizomycotina</taxon>
        <taxon>Sordariomycetes</taxon>
        <taxon>Hypocreomycetidae</taxon>
        <taxon>Hypocreales</taxon>
        <taxon>Nectriaceae</taxon>
        <taxon>Fusarium</taxon>
        <taxon>Fusarium fujikuroi species complex</taxon>
    </lineage>
</organism>
<keyword evidence="3" id="KW-1185">Reference proteome</keyword>
<dbReference type="Proteomes" id="UP000562682">
    <property type="component" value="Unassembled WGS sequence"/>
</dbReference>
<dbReference type="AlphaFoldDB" id="A0A8H5T9P3"/>
<accession>A0A8H5T9P3</accession>
<feature type="region of interest" description="Disordered" evidence="1">
    <location>
        <begin position="1"/>
        <end position="27"/>
    </location>
</feature>
<proteinExistence type="predicted"/>
<name>A0A8H5T9P3_9HYPO</name>
<gene>
    <name evidence="2" type="ORF">FDENT_12672</name>
</gene>
<evidence type="ECO:0000313" key="3">
    <source>
        <dbReference type="Proteomes" id="UP000562682"/>
    </source>
</evidence>
<protein>
    <submittedName>
        <fullName evidence="2">Uncharacterized protein</fullName>
    </submittedName>
</protein>
<feature type="region of interest" description="Disordered" evidence="1">
    <location>
        <begin position="143"/>
        <end position="162"/>
    </location>
</feature>
<evidence type="ECO:0000256" key="1">
    <source>
        <dbReference type="SAM" id="MobiDB-lite"/>
    </source>
</evidence>
<dbReference type="EMBL" id="JAAOAK010000452">
    <property type="protein sequence ID" value="KAF5665099.1"/>
    <property type="molecule type" value="Genomic_DNA"/>
</dbReference>
<evidence type="ECO:0000313" key="2">
    <source>
        <dbReference type="EMBL" id="KAF5665099.1"/>
    </source>
</evidence>
<comment type="caution">
    <text evidence="2">The sequence shown here is derived from an EMBL/GenBank/DDBJ whole genome shotgun (WGS) entry which is preliminary data.</text>
</comment>